<evidence type="ECO:0000256" key="1">
    <source>
        <dbReference type="SAM" id="SignalP"/>
    </source>
</evidence>
<evidence type="ECO:0000313" key="2">
    <source>
        <dbReference type="EMBL" id="SIN92507.1"/>
    </source>
</evidence>
<organism evidence="2 3">
    <name type="scientific">Agromyces cerinus subsp. cerinus</name>
    <dbReference type="NCBI Taxonomy" id="232089"/>
    <lineage>
        <taxon>Bacteria</taxon>
        <taxon>Bacillati</taxon>
        <taxon>Actinomycetota</taxon>
        <taxon>Actinomycetes</taxon>
        <taxon>Micrococcales</taxon>
        <taxon>Microbacteriaceae</taxon>
        <taxon>Agromyces</taxon>
    </lineage>
</organism>
<dbReference type="STRING" id="232089.SAMN05443544_1900"/>
<reference evidence="3" key="1">
    <citation type="submission" date="2016-11" db="EMBL/GenBank/DDBJ databases">
        <authorList>
            <person name="Varghese N."/>
            <person name="Submissions S."/>
        </authorList>
    </citation>
    <scope>NUCLEOTIDE SEQUENCE [LARGE SCALE GENOMIC DNA]</scope>
    <source>
        <strain evidence="3">DSM 8595</strain>
    </source>
</reference>
<evidence type="ECO:0000313" key="3">
    <source>
        <dbReference type="Proteomes" id="UP000184699"/>
    </source>
</evidence>
<gene>
    <name evidence="2" type="ORF">SAMN05443544_1900</name>
</gene>
<dbReference type="Proteomes" id="UP000184699">
    <property type="component" value="Unassembled WGS sequence"/>
</dbReference>
<sequence>MPRINMISAALAAALVFAGFGAVSPAAAAETIGTGSKAAAAEHCAVEVRAVGERAAPSAPVCFPEPEGVERYLDAIGTADASGRALAAASTSLGTVYSNSNGGGSSLTFWGSSGCYGVVFGFSSMPSGWSNNVSSAGGAHGCWVTLYGATGYGGSRLNCTPWCGGIGGLNDQVKSIVFRPTGTFG</sequence>
<accession>A0A1N6FB84</accession>
<dbReference type="RefSeq" id="WP_074260052.1">
    <property type="nucleotide sequence ID" value="NZ_FSRJ01000002.1"/>
</dbReference>
<dbReference type="EMBL" id="FSRJ01000002">
    <property type="protein sequence ID" value="SIN92507.1"/>
    <property type="molecule type" value="Genomic_DNA"/>
</dbReference>
<feature type="signal peptide" evidence="1">
    <location>
        <begin position="1"/>
        <end position="28"/>
    </location>
</feature>
<feature type="chain" id="PRO_5013065663" description="Peptidase inhibitor family I36" evidence="1">
    <location>
        <begin position="29"/>
        <end position="185"/>
    </location>
</feature>
<dbReference type="InterPro" id="IPR011024">
    <property type="entry name" value="G_crystallin-like"/>
</dbReference>
<keyword evidence="1" id="KW-0732">Signal</keyword>
<dbReference type="AlphaFoldDB" id="A0A1N6FB84"/>
<dbReference type="Gene3D" id="2.60.20.10">
    <property type="entry name" value="Crystallins"/>
    <property type="match status" value="1"/>
</dbReference>
<proteinExistence type="predicted"/>
<evidence type="ECO:0008006" key="4">
    <source>
        <dbReference type="Google" id="ProtNLM"/>
    </source>
</evidence>
<protein>
    <recommendedName>
        <fullName evidence="4">Peptidase inhibitor family I36</fullName>
    </recommendedName>
</protein>
<keyword evidence="3" id="KW-1185">Reference proteome</keyword>
<name>A0A1N6FB84_9MICO</name>
<dbReference type="SUPFAM" id="SSF49695">
    <property type="entry name" value="gamma-Crystallin-like"/>
    <property type="match status" value="1"/>
</dbReference>
<dbReference type="OrthoDB" id="5007281at2"/>